<dbReference type="RefSeq" id="WP_130159535.1">
    <property type="nucleotide sequence ID" value="NZ_SGIS01000033.1"/>
</dbReference>
<dbReference type="Proteomes" id="UP000292085">
    <property type="component" value="Unassembled WGS sequence"/>
</dbReference>
<sequence length="187" mass="18009">MTDTFTSRRKLGLSAAAIALLAVGGAAGAVASHAIQPSIAMAPTHAVAIKSLSDDGGIVTVKGRVAETYGNQFTIEDGTGKALIDGGPAVEDGSLAPKGAIVSVQGRFDRGTLHPMFLIDPSGKVVEIGHGPRGPGGPGGPGPHGPGPGEGPDRAPPPPPPAGVAPAGTAPAPAGAAAPAPAVQNAN</sequence>
<dbReference type="InterPro" id="IPR006311">
    <property type="entry name" value="TAT_signal"/>
</dbReference>
<keyword evidence="4" id="KW-1185">Reference proteome</keyword>
<dbReference type="AlphaFoldDB" id="A0A4Q6XSW6"/>
<evidence type="ECO:0000256" key="2">
    <source>
        <dbReference type="SAM" id="SignalP"/>
    </source>
</evidence>
<dbReference type="SUPFAM" id="SSF101756">
    <property type="entry name" value="Hypothetical protein YgiW"/>
    <property type="match status" value="1"/>
</dbReference>
<comment type="caution">
    <text evidence="3">The sequence shown here is derived from an EMBL/GenBank/DDBJ whole genome shotgun (WGS) entry which is preliminary data.</text>
</comment>
<dbReference type="PROSITE" id="PS51318">
    <property type="entry name" value="TAT"/>
    <property type="match status" value="1"/>
</dbReference>
<proteinExistence type="predicted"/>
<feature type="region of interest" description="Disordered" evidence="1">
    <location>
        <begin position="124"/>
        <end position="187"/>
    </location>
</feature>
<reference evidence="3 4" key="1">
    <citation type="submission" date="2019-02" db="EMBL/GenBank/DDBJ databases">
        <authorList>
            <person name="Li Y."/>
        </authorList>
    </citation>
    <scope>NUCLEOTIDE SEQUENCE [LARGE SCALE GENOMIC DNA]</scope>
    <source>
        <strain evidence="3 4">3-7</strain>
    </source>
</reference>
<feature type="compositionally biased region" description="Low complexity" evidence="1">
    <location>
        <begin position="164"/>
        <end position="187"/>
    </location>
</feature>
<dbReference type="OrthoDB" id="7285223at2"/>
<dbReference type="EMBL" id="SGIS01000033">
    <property type="protein sequence ID" value="RZF63041.1"/>
    <property type="molecule type" value="Genomic_DNA"/>
</dbReference>
<organism evidence="3 4">
    <name type="scientific">Sphingomonas populi</name>
    <dbReference type="NCBI Taxonomy" id="2484750"/>
    <lineage>
        <taxon>Bacteria</taxon>
        <taxon>Pseudomonadati</taxon>
        <taxon>Pseudomonadota</taxon>
        <taxon>Alphaproteobacteria</taxon>
        <taxon>Sphingomonadales</taxon>
        <taxon>Sphingomonadaceae</taxon>
        <taxon>Sphingomonas</taxon>
    </lineage>
</organism>
<feature type="compositionally biased region" description="Pro residues" evidence="1">
    <location>
        <begin position="154"/>
        <end position="163"/>
    </location>
</feature>
<dbReference type="InterPro" id="IPR036700">
    <property type="entry name" value="BOBF_sf"/>
</dbReference>
<feature type="signal peptide" evidence="2">
    <location>
        <begin position="1"/>
        <end position="28"/>
    </location>
</feature>
<evidence type="ECO:0000256" key="1">
    <source>
        <dbReference type="SAM" id="MobiDB-lite"/>
    </source>
</evidence>
<protein>
    <submittedName>
        <fullName evidence="3">Uncharacterized protein</fullName>
    </submittedName>
</protein>
<evidence type="ECO:0000313" key="3">
    <source>
        <dbReference type="EMBL" id="RZF63041.1"/>
    </source>
</evidence>
<feature type="chain" id="PRO_5020509009" evidence="2">
    <location>
        <begin position="29"/>
        <end position="187"/>
    </location>
</feature>
<name>A0A4Q6XSW6_9SPHN</name>
<evidence type="ECO:0000313" key="4">
    <source>
        <dbReference type="Proteomes" id="UP000292085"/>
    </source>
</evidence>
<gene>
    <name evidence="3" type="ORF">EWE75_18220</name>
</gene>
<accession>A0A4Q6XSW6</accession>
<keyword evidence="2" id="KW-0732">Signal</keyword>